<feature type="region of interest" description="Disordered" evidence="8">
    <location>
        <begin position="233"/>
        <end position="260"/>
    </location>
</feature>
<dbReference type="PROSITE" id="PS51030">
    <property type="entry name" value="NUCLEAR_REC_DBD_2"/>
    <property type="match status" value="1"/>
</dbReference>
<evidence type="ECO:0000256" key="7">
    <source>
        <dbReference type="ARBA" id="ARBA00023163"/>
    </source>
</evidence>
<evidence type="ECO:0000313" key="10">
    <source>
        <dbReference type="EMBL" id="CAD7400558.1"/>
    </source>
</evidence>
<feature type="compositionally biased region" description="Polar residues" evidence="8">
    <location>
        <begin position="459"/>
        <end position="477"/>
    </location>
</feature>
<protein>
    <recommendedName>
        <fullName evidence="9">Nuclear receptor domain-containing protein</fullName>
    </recommendedName>
</protein>
<dbReference type="InterPro" id="IPR001628">
    <property type="entry name" value="Znf_hrmn_rcpt"/>
</dbReference>
<comment type="subcellular location">
    <subcellularLocation>
        <location evidence="1">Nucleus</location>
    </subcellularLocation>
</comment>
<keyword evidence="3" id="KW-0863">Zinc-finger</keyword>
<feature type="region of interest" description="Disordered" evidence="8">
    <location>
        <begin position="510"/>
        <end position="533"/>
    </location>
</feature>
<dbReference type="AlphaFoldDB" id="A0A7R9GXP2"/>
<dbReference type="GO" id="GO:0043565">
    <property type="term" value="F:sequence-specific DNA binding"/>
    <property type="evidence" value="ECO:0007669"/>
    <property type="project" value="InterPro"/>
</dbReference>
<accession>A0A7R9GXP2</accession>
<feature type="compositionally biased region" description="Basic residues" evidence="8">
    <location>
        <begin position="561"/>
        <end position="582"/>
    </location>
</feature>
<keyword evidence="5" id="KW-0805">Transcription regulation</keyword>
<evidence type="ECO:0000256" key="4">
    <source>
        <dbReference type="ARBA" id="ARBA00022833"/>
    </source>
</evidence>
<evidence type="ECO:0000256" key="6">
    <source>
        <dbReference type="ARBA" id="ARBA00023125"/>
    </source>
</evidence>
<keyword evidence="2" id="KW-0479">Metal-binding</keyword>
<evidence type="ECO:0000256" key="3">
    <source>
        <dbReference type="ARBA" id="ARBA00022771"/>
    </source>
</evidence>
<dbReference type="GO" id="GO:0005634">
    <property type="term" value="C:nucleus"/>
    <property type="evidence" value="ECO:0007669"/>
    <property type="project" value="UniProtKB-SubCell"/>
</dbReference>
<evidence type="ECO:0000259" key="9">
    <source>
        <dbReference type="PROSITE" id="PS51030"/>
    </source>
</evidence>
<feature type="compositionally biased region" description="Low complexity" evidence="8">
    <location>
        <begin position="247"/>
        <end position="259"/>
    </location>
</feature>
<name>A0A7R9GXP2_TIMCR</name>
<dbReference type="EMBL" id="OC318102">
    <property type="protein sequence ID" value="CAD7400558.1"/>
    <property type="molecule type" value="Genomic_DNA"/>
</dbReference>
<evidence type="ECO:0000256" key="5">
    <source>
        <dbReference type="ARBA" id="ARBA00023015"/>
    </source>
</evidence>
<dbReference type="GO" id="GO:0003700">
    <property type="term" value="F:DNA-binding transcription factor activity"/>
    <property type="evidence" value="ECO:0007669"/>
    <property type="project" value="InterPro"/>
</dbReference>
<dbReference type="GO" id="GO:0008270">
    <property type="term" value="F:zinc ion binding"/>
    <property type="evidence" value="ECO:0007669"/>
    <property type="project" value="UniProtKB-KW"/>
</dbReference>
<organism evidence="10">
    <name type="scientific">Timema cristinae</name>
    <name type="common">Walking stick</name>
    <dbReference type="NCBI Taxonomy" id="61476"/>
    <lineage>
        <taxon>Eukaryota</taxon>
        <taxon>Metazoa</taxon>
        <taxon>Ecdysozoa</taxon>
        <taxon>Arthropoda</taxon>
        <taxon>Hexapoda</taxon>
        <taxon>Insecta</taxon>
        <taxon>Pterygota</taxon>
        <taxon>Neoptera</taxon>
        <taxon>Polyneoptera</taxon>
        <taxon>Phasmatodea</taxon>
        <taxon>Timematodea</taxon>
        <taxon>Timematoidea</taxon>
        <taxon>Timematidae</taxon>
        <taxon>Timema</taxon>
    </lineage>
</organism>
<sequence>MYLYSSSMGYAGQRDFLILEYLITVNMMPLGFSLQELKESSQVAPPVVAGRHFNGFTSQEIESAISLVKKTYNKDLDVDCKSNENKNIRYWDSFSQELQNLPSDSKSRQNASKSEKTNNSEETDDQSFDVGVKKNGTCLISTVKKHKRDSVSRHTAIKQNVAKKLLKKAKQTSCQNKVSEVLQSEKGNLSVSRKFVLPSRSAHSSRVIKPNKRFIETEEVLSDISARTSKIPLKSSLHSDTSRSIQSSSKDTTRSTDSSIVCDDESCDSDKLTEYDPSKKPLDPSLWSCSSGGKVILRKARLKLKSPVAKSIVDGPFSATTSRPSSASSSTPGTVICGVCGAVRFYRFVKQARKFKILCCESCRKFISKIMRRQTEAMPPLGCQRGDGKCTVPPILRSQQWRATNTKMSCGYKARCPACWLKMCLQAFQMPENLHKKLTRMLPSFMRKPPFTYIKQEKTSTASPQEESEETTGSSPNHFIKLEPFHDEEMNDKRHKRKAALDSFIKITPNRQVEEKKKKKRVDAIGSHKQKRLTHIRTSKILKKAAKNLSKSKEDKFSSRSLKKKAKEKNKKVNGSKVRKKASSLSGMLDDSVGSARS</sequence>
<proteinExistence type="predicted"/>
<keyword evidence="7" id="KW-0804">Transcription</keyword>
<keyword evidence="6" id="KW-0238">DNA-binding</keyword>
<evidence type="ECO:0000256" key="1">
    <source>
        <dbReference type="ARBA" id="ARBA00004123"/>
    </source>
</evidence>
<feature type="compositionally biased region" description="Polar residues" evidence="8">
    <location>
        <begin position="236"/>
        <end position="246"/>
    </location>
</feature>
<feature type="compositionally biased region" description="Polar residues" evidence="8">
    <location>
        <begin position="100"/>
        <end position="112"/>
    </location>
</feature>
<feature type="domain" description="Nuclear receptor" evidence="9">
    <location>
        <begin position="334"/>
        <end position="436"/>
    </location>
</feature>
<keyword evidence="4" id="KW-0862">Zinc</keyword>
<reference evidence="10" key="1">
    <citation type="submission" date="2020-11" db="EMBL/GenBank/DDBJ databases">
        <authorList>
            <person name="Tran Van P."/>
        </authorList>
    </citation>
    <scope>NUCLEOTIDE SEQUENCE</scope>
</reference>
<evidence type="ECO:0000256" key="8">
    <source>
        <dbReference type="SAM" id="MobiDB-lite"/>
    </source>
</evidence>
<feature type="region of interest" description="Disordered" evidence="8">
    <location>
        <begin position="545"/>
        <end position="598"/>
    </location>
</feature>
<evidence type="ECO:0000256" key="2">
    <source>
        <dbReference type="ARBA" id="ARBA00022723"/>
    </source>
</evidence>
<gene>
    <name evidence="10" type="ORF">TCEB3V08_LOCUS5580</name>
</gene>
<feature type="region of interest" description="Disordered" evidence="8">
    <location>
        <begin position="454"/>
        <end position="480"/>
    </location>
</feature>
<feature type="region of interest" description="Disordered" evidence="8">
    <location>
        <begin position="100"/>
        <end position="129"/>
    </location>
</feature>